<gene>
    <name evidence="4" type="ORF">HK107_09510</name>
</gene>
<dbReference type="InterPro" id="IPR012338">
    <property type="entry name" value="Beta-lactam/transpept-like"/>
</dbReference>
<dbReference type="PANTHER" id="PTHR43283">
    <property type="entry name" value="BETA-LACTAMASE-RELATED"/>
    <property type="match status" value="1"/>
</dbReference>
<evidence type="ECO:0000313" key="5">
    <source>
        <dbReference type="Proteomes" id="UP000536835"/>
    </source>
</evidence>
<dbReference type="SUPFAM" id="SSF56601">
    <property type="entry name" value="beta-lactamase/transpeptidase-like"/>
    <property type="match status" value="1"/>
</dbReference>
<dbReference type="EMBL" id="JABFCX010000003">
    <property type="protein sequence ID" value="NNU16556.1"/>
    <property type="molecule type" value="Genomic_DNA"/>
</dbReference>
<reference evidence="4 5" key="1">
    <citation type="submission" date="2020-05" db="EMBL/GenBank/DDBJ databases">
        <title>Parvularcula mediterraneae sp. nov., isolated from polypropylene straw from shallow seawater of the seashore of Laganas in Zakynthos island, Greece.</title>
        <authorList>
            <person name="Szabo I."/>
            <person name="Al-Omari J."/>
            <person name="Rado J."/>
            <person name="Szerdahelyi G.S."/>
        </authorList>
    </citation>
    <scope>NUCLEOTIDE SEQUENCE [LARGE SCALE GENOMIC DNA]</scope>
    <source>
        <strain evidence="4 5">ZS-1/3</strain>
    </source>
</reference>
<protein>
    <submittedName>
        <fullName evidence="4">Beta-lactamase family protein</fullName>
    </submittedName>
</protein>
<proteinExistence type="predicted"/>
<dbReference type="AlphaFoldDB" id="A0A7Y3RMZ5"/>
<sequence>MKILVASSALAVAMSACSGLPSGKEAMRSGLSKDMATVMEVTGARGLAVAKVGGGESLTIARGERNEAADPLTTDTVMYGASLTKTAFAYLVLQLADEGLLGLDQPIAEILPKPLPEYEGFRRTHAPWETVGDERWRQITPRMVLTHSTGFRNFNFVTLEGEFQWDNGTVDIHFDPGTQYSYSGDGFILLQFVIEQGLGIDVGQAMRDRIFETLGMTKTDLIWRDDFAENLADGWDQEGRPEKHDDRSKVRASGSMDTTISDQAKLWRAIVTCEQLSDEMCTEFFAPSLPIRTVSQFPLMQEDAPEDQQILGLAAGLGLVVGEGPQGTFVFKGGHNGITGNMAVCLVEQEECVVILANDVRAERGFNLLVDSALGQTGMPWSWEYSGAKMLD</sequence>
<evidence type="ECO:0000259" key="3">
    <source>
        <dbReference type="Pfam" id="PF00144"/>
    </source>
</evidence>
<name>A0A7Y3RMZ5_9PROT</name>
<feature type="signal peptide" evidence="2">
    <location>
        <begin position="1"/>
        <end position="18"/>
    </location>
</feature>
<dbReference type="InterPro" id="IPR050789">
    <property type="entry name" value="Diverse_Enzym_Activities"/>
</dbReference>
<organism evidence="4 5">
    <name type="scientific">Parvularcula mediterranea</name>
    <dbReference type="NCBI Taxonomy" id="2732508"/>
    <lineage>
        <taxon>Bacteria</taxon>
        <taxon>Pseudomonadati</taxon>
        <taxon>Pseudomonadota</taxon>
        <taxon>Alphaproteobacteria</taxon>
        <taxon>Parvularculales</taxon>
        <taxon>Parvularculaceae</taxon>
        <taxon>Parvularcula</taxon>
    </lineage>
</organism>
<dbReference type="PANTHER" id="PTHR43283:SF18">
    <property type="match status" value="1"/>
</dbReference>
<accession>A0A7Y3RMZ5</accession>
<feature type="region of interest" description="Disordered" evidence="1">
    <location>
        <begin position="234"/>
        <end position="254"/>
    </location>
</feature>
<evidence type="ECO:0000256" key="1">
    <source>
        <dbReference type="SAM" id="MobiDB-lite"/>
    </source>
</evidence>
<feature type="chain" id="PRO_5031065301" evidence="2">
    <location>
        <begin position="19"/>
        <end position="392"/>
    </location>
</feature>
<evidence type="ECO:0000256" key="2">
    <source>
        <dbReference type="SAM" id="SignalP"/>
    </source>
</evidence>
<dbReference type="Proteomes" id="UP000536835">
    <property type="component" value="Unassembled WGS sequence"/>
</dbReference>
<dbReference type="InterPro" id="IPR001466">
    <property type="entry name" value="Beta-lactam-related"/>
</dbReference>
<keyword evidence="2" id="KW-0732">Signal</keyword>
<dbReference type="PROSITE" id="PS51257">
    <property type="entry name" value="PROKAR_LIPOPROTEIN"/>
    <property type="match status" value="1"/>
</dbReference>
<keyword evidence="5" id="KW-1185">Reference proteome</keyword>
<feature type="domain" description="Beta-lactamase-related" evidence="3">
    <location>
        <begin position="36"/>
        <end position="362"/>
    </location>
</feature>
<dbReference type="Pfam" id="PF00144">
    <property type="entry name" value="Beta-lactamase"/>
    <property type="match status" value="1"/>
</dbReference>
<evidence type="ECO:0000313" key="4">
    <source>
        <dbReference type="EMBL" id="NNU16556.1"/>
    </source>
</evidence>
<dbReference type="Gene3D" id="3.40.710.10">
    <property type="entry name" value="DD-peptidase/beta-lactamase superfamily"/>
    <property type="match status" value="1"/>
</dbReference>
<comment type="caution">
    <text evidence="4">The sequence shown here is derived from an EMBL/GenBank/DDBJ whole genome shotgun (WGS) entry which is preliminary data.</text>
</comment>
<feature type="compositionally biased region" description="Basic and acidic residues" evidence="1">
    <location>
        <begin position="237"/>
        <end position="249"/>
    </location>
</feature>